<sequence length="51" mass="5476">MGLVGGRRDVTRRADRPGREDALSEFRVRRETALIGGTPEIALIGGTPEIG</sequence>
<evidence type="ECO:0000256" key="1">
    <source>
        <dbReference type="SAM" id="MobiDB-lite"/>
    </source>
</evidence>
<feature type="region of interest" description="Disordered" evidence="1">
    <location>
        <begin position="1"/>
        <end position="21"/>
    </location>
</feature>
<dbReference type="EMBL" id="JBHUCM010000031">
    <property type="protein sequence ID" value="MFD1542497.1"/>
    <property type="molecule type" value="Genomic_DNA"/>
</dbReference>
<organism evidence="2 3">
    <name type="scientific">Nonomuraea guangzhouensis</name>
    <dbReference type="NCBI Taxonomy" id="1291555"/>
    <lineage>
        <taxon>Bacteria</taxon>
        <taxon>Bacillati</taxon>
        <taxon>Actinomycetota</taxon>
        <taxon>Actinomycetes</taxon>
        <taxon>Streptosporangiales</taxon>
        <taxon>Streptosporangiaceae</taxon>
        <taxon>Nonomuraea</taxon>
    </lineage>
</organism>
<evidence type="ECO:0000313" key="3">
    <source>
        <dbReference type="Proteomes" id="UP001597097"/>
    </source>
</evidence>
<accession>A0ABW4GMT7</accession>
<evidence type="ECO:0000313" key="2">
    <source>
        <dbReference type="EMBL" id="MFD1542497.1"/>
    </source>
</evidence>
<keyword evidence="3" id="KW-1185">Reference proteome</keyword>
<proteinExistence type="predicted"/>
<protein>
    <submittedName>
        <fullName evidence="2">Uncharacterized protein</fullName>
    </submittedName>
</protein>
<gene>
    <name evidence="2" type="ORF">ACFSJ0_35960</name>
</gene>
<dbReference type="Proteomes" id="UP001597097">
    <property type="component" value="Unassembled WGS sequence"/>
</dbReference>
<name>A0ABW4GMT7_9ACTN</name>
<comment type="caution">
    <text evidence="2">The sequence shown here is derived from an EMBL/GenBank/DDBJ whole genome shotgun (WGS) entry which is preliminary data.</text>
</comment>
<reference evidence="3" key="1">
    <citation type="journal article" date="2019" name="Int. J. Syst. Evol. Microbiol.">
        <title>The Global Catalogue of Microorganisms (GCM) 10K type strain sequencing project: providing services to taxonomists for standard genome sequencing and annotation.</title>
        <authorList>
            <consortium name="The Broad Institute Genomics Platform"/>
            <consortium name="The Broad Institute Genome Sequencing Center for Infectious Disease"/>
            <person name="Wu L."/>
            <person name="Ma J."/>
        </authorList>
    </citation>
    <scope>NUCLEOTIDE SEQUENCE [LARGE SCALE GENOMIC DNA]</scope>
    <source>
        <strain evidence="3">CGMCC 1.15399</strain>
    </source>
</reference>
<dbReference type="RefSeq" id="WP_219531483.1">
    <property type="nucleotide sequence ID" value="NZ_JAHKRM010000011.1"/>
</dbReference>